<dbReference type="EC" id="3.1.3.1" evidence="2"/>
<dbReference type="InterPro" id="IPR013517">
    <property type="entry name" value="FG-GAP"/>
</dbReference>
<evidence type="ECO:0000256" key="1">
    <source>
        <dbReference type="ARBA" id="ARBA00022729"/>
    </source>
</evidence>
<dbReference type="AlphaFoldDB" id="A0A3B0XWN1"/>
<dbReference type="Gene3D" id="2.130.10.130">
    <property type="entry name" value="Integrin alpha, N-terminal"/>
    <property type="match status" value="2"/>
</dbReference>
<keyword evidence="2" id="KW-0378">Hydrolase</keyword>
<evidence type="ECO:0000313" key="2">
    <source>
        <dbReference type="EMBL" id="VAW60606.1"/>
    </source>
</evidence>
<proteinExistence type="predicted"/>
<dbReference type="GO" id="GO:0004035">
    <property type="term" value="F:alkaline phosphatase activity"/>
    <property type="evidence" value="ECO:0007669"/>
    <property type="project" value="UniProtKB-EC"/>
</dbReference>
<dbReference type="InterPro" id="IPR028994">
    <property type="entry name" value="Integrin_alpha_N"/>
</dbReference>
<protein>
    <submittedName>
        <fullName evidence="2">Alkaline phosphatase</fullName>
        <ecNumber evidence="2">3.1.3.1</ecNumber>
    </submittedName>
</protein>
<reference evidence="2" key="1">
    <citation type="submission" date="2018-06" db="EMBL/GenBank/DDBJ databases">
        <authorList>
            <person name="Zhirakovskaya E."/>
        </authorList>
    </citation>
    <scope>NUCLEOTIDE SEQUENCE</scope>
</reference>
<organism evidence="2">
    <name type="scientific">hydrothermal vent metagenome</name>
    <dbReference type="NCBI Taxonomy" id="652676"/>
    <lineage>
        <taxon>unclassified sequences</taxon>
        <taxon>metagenomes</taxon>
        <taxon>ecological metagenomes</taxon>
    </lineage>
</organism>
<dbReference type="SUPFAM" id="SSF69318">
    <property type="entry name" value="Integrin alpha N-terminal domain"/>
    <property type="match status" value="1"/>
</dbReference>
<gene>
    <name evidence="2" type="ORF">MNBD_GAMMA09-3680</name>
</gene>
<keyword evidence="1" id="KW-0732">Signal</keyword>
<accession>A0A3B0XWN1</accession>
<dbReference type="PANTHER" id="PTHR46580">
    <property type="entry name" value="SENSOR KINASE-RELATED"/>
    <property type="match status" value="1"/>
</dbReference>
<dbReference type="EMBL" id="UOFI01000002">
    <property type="protein sequence ID" value="VAW60606.1"/>
    <property type="molecule type" value="Genomic_DNA"/>
</dbReference>
<name>A0A3B0XWN1_9ZZZZ</name>
<sequence length="512" mass="53031">MSITGATRTNFTKISLQIAACIGAIFLSACGGGGSSTPSTGNTGGGTGTRVTIGGTMTGNTGSVTLSLNGTQETFSASPFTFTQDLAQGSLYVALFISTPTNQQCTINNAAGTANSNITNLQVICNAPITLLRYPDAQITGSMTSGDFDGDGFTDLVFSILTLSTHTTGANNDMFRITYGNATGTFSGITDIARLGSSDSNKQGHHLIAGDFNGDGLDDFAFAAGNVLELFAGNATRNHTAIYRVNDVTRVIGETLYALDADGDNDLDLITSYFNPVLTTNAAGNFDSSQQLGRDQIGTTNLTLGDFNGDNKSDILVIGGITTTSLGLGLYTGNNSGSFDQPLAPSLSTLSSDLYSGGFIFDNDSKELAAGDFDADGDLDVAITSTTGFVQVMENNGSGRFSAGQRVTVGTRPIHIRVADFDLDGKLDLATINQDSKTVVISPGNGDGTFIDNAAGSTGAISISLDRDVDLFDMNVSDIDNNGYPDIILAENGTNPPNTGRGSVQILFNPAQ</sequence>
<dbReference type="Pfam" id="PF13517">
    <property type="entry name" value="FG-GAP_3"/>
    <property type="match status" value="2"/>
</dbReference>